<comment type="caution">
    <text evidence="2">The sequence shown here is derived from an EMBL/GenBank/DDBJ whole genome shotgun (WGS) entry which is preliminary data.</text>
</comment>
<dbReference type="Pfam" id="PF02641">
    <property type="entry name" value="DUF190"/>
    <property type="match status" value="2"/>
</dbReference>
<dbReference type="InterPro" id="IPR015867">
    <property type="entry name" value="N-reg_PII/ATP_PRibTrfase_C"/>
</dbReference>
<name>A0ABW5RZL5_9BACL</name>
<gene>
    <name evidence="2" type="ORF">ACFSUE_04705</name>
</gene>
<accession>A0ABW5RZL5</accession>
<dbReference type="PANTHER" id="PTHR35983:SF1">
    <property type="entry name" value="UPF0166 PROTEIN TM_0021"/>
    <property type="match status" value="1"/>
</dbReference>
<evidence type="ECO:0000313" key="2">
    <source>
        <dbReference type="EMBL" id="MFD2692934.1"/>
    </source>
</evidence>
<reference evidence="3" key="1">
    <citation type="journal article" date="2019" name="Int. J. Syst. Evol. Microbiol.">
        <title>The Global Catalogue of Microorganisms (GCM) 10K type strain sequencing project: providing services to taxonomists for standard genome sequencing and annotation.</title>
        <authorList>
            <consortium name="The Broad Institute Genomics Platform"/>
            <consortium name="The Broad Institute Genome Sequencing Center for Infectious Disease"/>
            <person name="Wu L."/>
            <person name="Ma J."/>
        </authorList>
    </citation>
    <scope>NUCLEOTIDE SEQUENCE [LARGE SCALE GENOMIC DNA]</scope>
    <source>
        <strain evidence="3">TISTR 2466</strain>
    </source>
</reference>
<dbReference type="Gene3D" id="3.30.70.120">
    <property type="match status" value="2"/>
</dbReference>
<dbReference type="RefSeq" id="WP_253063594.1">
    <property type="nucleotide sequence ID" value="NZ_JAMXWM010000022.1"/>
</dbReference>
<dbReference type="EMBL" id="JBHUMQ010000012">
    <property type="protein sequence ID" value="MFD2692934.1"/>
    <property type="molecule type" value="Genomic_DNA"/>
</dbReference>
<dbReference type="InterPro" id="IPR003793">
    <property type="entry name" value="UPF0166"/>
</dbReference>
<evidence type="ECO:0000313" key="3">
    <source>
        <dbReference type="Proteomes" id="UP001597399"/>
    </source>
</evidence>
<sequence length="211" mass="24524">MKSLLRIIVNETAETDHKQILYEWVKHFLWEKGFPGLTIRRGEMNLDNQGRRHISILEDQPFNDLALIIETVHDNEQIKAVIPELEKHIPHGQISVTKGMEEKDMSDHRYFTVKVYTKEENSWFKKEEYEKVLTFFQKKNAIWTSVTKGIVGYGKDRVIHRQKIFSVSEQTPVVVECIISSDHLTDLLAGLKNLVEEGAVFTTPVHLIINK</sequence>
<dbReference type="InterPro" id="IPR011322">
    <property type="entry name" value="N-reg_PII-like_a/b"/>
</dbReference>
<organism evidence="2 3">
    <name type="scientific">Sporolactobacillus shoreicorticis</name>
    <dbReference type="NCBI Taxonomy" id="1923877"/>
    <lineage>
        <taxon>Bacteria</taxon>
        <taxon>Bacillati</taxon>
        <taxon>Bacillota</taxon>
        <taxon>Bacilli</taxon>
        <taxon>Bacillales</taxon>
        <taxon>Sporolactobacillaceae</taxon>
        <taxon>Sporolactobacillus</taxon>
    </lineage>
</organism>
<comment type="similarity">
    <text evidence="1">Belongs to the UPF0166 family.</text>
</comment>
<dbReference type="SUPFAM" id="SSF54913">
    <property type="entry name" value="GlnB-like"/>
    <property type="match status" value="2"/>
</dbReference>
<dbReference type="PANTHER" id="PTHR35983">
    <property type="entry name" value="UPF0166 PROTEIN TM_0021"/>
    <property type="match status" value="1"/>
</dbReference>
<proteinExistence type="inferred from homology"/>
<dbReference type="Proteomes" id="UP001597399">
    <property type="component" value="Unassembled WGS sequence"/>
</dbReference>
<keyword evidence="3" id="KW-1185">Reference proteome</keyword>
<evidence type="ECO:0000256" key="1">
    <source>
        <dbReference type="ARBA" id="ARBA00010554"/>
    </source>
</evidence>
<protein>
    <submittedName>
        <fullName evidence="2">DUF190 domain-containing protein</fullName>
    </submittedName>
</protein>